<dbReference type="EC" id="1.4.1.13" evidence="1"/>
<dbReference type="PANTHER" id="PTHR43100">
    <property type="entry name" value="GLUTAMATE SYNTHASE [NADPH] SMALL CHAIN"/>
    <property type="match status" value="1"/>
</dbReference>
<proteinExistence type="predicted"/>
<dbReference type="AlphaFoldDB" id="A0A127QE17"/>
<evidence type="ECO:0000313" key="2">
    <source>
        <dbReference type="Proteomes" id="UP000071778"/>
    </source>
</evidence>
<keyword evidence="1" id="KW-0560">Oxidoreductase</keyword>
<accession>A0A127QE17</accession>
<evidence type="ECO:0000313" key="1">
    <source>
        <dbReference type="EMBL" id="AMP08280.1"/>
    </source>
</evidence>
<dbReference type="PATRIC" id="fig|279058.18.peg.469"/>
<dbReference type="Proteomes" id="UP000071778">
    <property type="component" value="Chromosome"/>
</dbReference>
<dbReference type="PANTHER" id="PTHR43100:SF1">
    <property type="entry name" value="GLUTAMATE SYNTHASE [NADPH] SMALL CHAIN"/>
    <property type="match status" value="1"/>
</dbReference>
<sequence>MSMVALEPVLSQGEQEATIDRAIWHSTVRGGEAQADEAILKGLIERHFKYTGSTRARNLLDNWVASRSKFVKVFPTEYKRALGELNAVHSTKPAKEKVAA</sequence>
<keyword evidence="2" id="KW-1185">Reference proteome</keyword>
<reference evidence="1 2" key="1">
    <citation type="submission" date="2015-11" db="EMBL/GenBank/DDBJ databases">
        <title>Exploring the genomic traits of fungus-feeding bacterial genus Collimonas.</title>
        <authorList>
            <person name="Song C."/>
            <person name="Schmidt R."/>
            <person name="de Jager V."/>
            <person name="Krzyzanowska D."/>
            <person name="Jongedijk E."/>
            <person name="Cankar K."/>
            <person name="Beekwilder J."/>
            <person name="van Veen A."/>
            <person name="de Boer W."/>
            <person name="van Veen J.A."/>
            <person name="Garbeva P."/>
        </authorList>
    </citation>
    <scope>NUCLEOTIDE SEQUENCE [LARGE SCALE GENOMIC DNA]</scope>
    <source>
        <strain evidence="1 2">Ter282</strain>
    </source>
</reference>
<dbReference type="InterPro" id="IPR036485">
    <property type="entry name" value="Glu_synth_asu_C_sf"/>
</dbReference>
<dbReference type="InterPro" id="IPR051394">
    <property type="entry name" value="Glutamate_Synthase"/>
</dbReference>
<dbReference type="EMBL" id="CP013235">
    <property type="protein sequence ID" value="AMP08280.1"/>
    <property type="molecule type" value="Genomic_DNA"/>
</dbReference>
<organism evidence="1 2">
    <name type="scientific">Collimonas arenae</name>
    <dbReference type="NCBI Taxonomy" id="279058"/>
    <lineage>
        <taxon>Bacteria</taxon>
        <taxon>Pseudomonadati</taxon>
        <taxon>Pseudomonadota</taxon>
        <taxon>Betaproteobacteria</taxon>
        <taxon>Burkholderiales</taxon>
        <taxon>Oxalobacteraceae</taxon>
        <taxon>Collimonas</taxon>
    </lineage>
</organism>
<dbReference type="Gene3D" id="2.160.20.60">
    <property type="entry name" value="Glutamate synthase, alpha subunit, C-terminal domain"/>
    <property type="match status" value="1"/>
</dbReference>
<gene>
    <name evidence="1" type="primary">gltB</name>
    <name evidence="1" type="ORF">CAter282_0464</name>
</gene>
<dbReference type="GO" id="GO:0004355">
    <property type="term" value="F:glutamate synthase (NADPH) activity"/>
    <property type="evidence" value="ECO:0007669"/>
    <property type="project" value="UniProtKB-EC"/>
</dbReference>
<name>A0A127QE17_9BURK</name>
<protein>
    <submittedName>
        <fullName evidence="1">Glutamate synthase (Large subunit) oxidoreductase domain protein</fullName>
        <ecNumber evidence="1">1.4.1.13</ecNumber>
    </submittedName>
</protein>
<dbReference type="SUPFAM" id="SSF69336">
    <property type="entry name" value="Alpha subunit of glutamate synthase, C-terminal domain"/>
    <property type="match status" value="1"/>
</dbReference>